<dbReference type="EMBL" id="CP051774">
    <property type="protein sequence ID" value="QJE95813.1"/>
    <property type="molecule type" value="Genomic_DNA"/>
</dbReference>
<dbReference type="GO" id="GO:0016491">
    <property type="term" value="F:oxidoreductase activity"/>
    <property type="evidence" value="ECO:0007669"/>
    <property type="project" value="InterPro"/>
</dbReference>
<dbReference type="InterPro" id="IPR013766">
    <property type="entry name" value="Thioredoxin_domain"/>
</dbReference>
<dbReference type="PROSITE" id="PS51352">
    <property type="entry name" value="THIOREDOXIN_2"/>
    <property type="match status" value="1"/>
</dbReference>
<reference evidence="3 4" key="1">
    <citation type="submission" date="2020-04" db="EMBL/GenBank/DDBJ databases">
        <title>Luteolibacter sp. G-1-1-1 isolated from soil.</title>
        <authorList>
            <person name="Dahal R.H."/>
        </authorList>
    </citation>
    <scope>NUCLEOTIDE SEQUENCE [LARGE SCALE GENOMIC DNA]</scope>
    <source>
        <strain evidence="3 4">G-1-1-1</strain>
    </source>
</reference>
<dbReference type="RefSeq" id="WP_169454126.1">
    <property type="nucleotide sequence ID" value="NZ_CP051774.1"/>
</dbReference>
<evidence type="ECO:0000313" key="4">
    <source>
        <dbReference type="Proteomes" id="UP000501812"/>
    </source>
</evidence>
<accession>A0A858RIC8</accession>
<dbReference type="SUPFAM" id="SSF52833">
    <property type="entry name" value="Thioredoxin-like"/>
    <property type="match status" value="1"/>
</dbReference>
<protein>
    <submittedName>
        <fullName evidence="3">TlpA family protein disulfide reductase</fullName>
    </submittedName>
</protein>
<dbReference type="KEGG" id="luo:HHL09_08435"/>
<keyword evidence="1" id="KW-0732">Signal</keyword>
<proteinExistence type="predicted"/>
<name>A0A858RIC8_9BACT</name>
<dbReference type="Pfam" id="PF08534">
    <property type="entry name" value="Redoxin"/>
    <property type="match status" value="1"/>
</dbReference>
<evidence type="ECO:0000256" key="1">
    <source>
        <dbReference type="SAM" id="SignalP"/>
    </source>
</evidence>
<dbReference type="PANTHER" id="PTHR42852:SF18">
    <property type="entry name" value="CHROMOSOME UNDETERMINED SCAFFOLD_47, WHOLE GENOME SHOTGUN SEQUENCE"/>
    <property type="match status" value="1"/>
</dbReference>
<feature type="domain" description="Thioredoxin" evidence="2">
    <location>
        <begin position="20"/>
        <end position="168"/>
    </location>
</feature>
<dbReference type="Proteomes" id="UP000501812">
    <property type="component" value="Chromosome"/>
</dbReference>
<dbReference type="InterPro" id="IPR050553">
    <property type="entry name" value="Thioredoxin_ResA/DsbE_sf"/>
</dbReference>
<organism evidence="3 4">
    <name type="scientific">Luteolibacter luteus</name>
    <dbReference type="NCBI Taxonomy" id="2728835"/>
    <lineage>
        <taxon>Bacteria</taxon>
        <taxon>Pseudomonadati</taxon>
        <taxon>Verrucomicrobiota</taxon>
        <taxon>Verrucomicrobiia</taxon>
        <taxon>Verrucomicrobiales</taxon>
        <taxon>Verrucomicrobiaceae</taxon>
        <taxon>Luteolibacter</taxon>
    </lineage>
</organism>
<gene>
    <name evidence="3" type="ORF">HHL09_08435</name>
</gene>
<evidence type="ECO:0000313" key="3">
    <source>
        <dbReference type="EMBL" id="QJE95813.1"/>
    </source>
</evidence>
<dbReference type="CDD" id="cd02966">
    <property type="entry name" value="TlpA_like_family"/>
    <property type="match status" value="1"/>
</dbReference>
<keyword evidence="4" id="KW-1185">Reference proteome</keyword>
<dbReference type="Gene3D" id="3.40.30.10">
    <property type="entry name" value="Glutaredoxin"/>
    <property type="match status" value="1"/>
</dbReference>
<dbReference type="InterPro" id="IPR013740">
    <property type="entry name" value="Redoxin"/>
</dbReference>
<feature type="chain" id="PRO_5032400486" evidence="1">
    <location>
        <begin position="19"/>
        <end position="378"/>
    </location>
</feature>
<dbReference type="InterPro" id="IPR036249">
    <property type="entry name" value="Thioredoxin-like_sf"/>
</dbReference>
<evidence type="ECO:0000259" key="2">
    <source>
        <dbReference type="PROSITE" id="PS51352"/>
    </source>
</evidence>
<dbReference type="AlphaFoldDB" id="A0A858RIC8"/>
<sequence length="378" mass="40853">MKTIIASLLLAASATATYAQKPGDSVTPETLGKLEWVKGEAPREWEPGKVYILECWATWCGPCLAAIPHVDELYDKYSEKGLRVIGVNVWEDGKDKVAEFVTKKGDGMSYPVAYTGKGGAFEKEWLTPAGVKGIPHAFVVKDGKVILATHPMQISNDVIEGLLAGGEAQEKVLTSIKEAEKKQGQIGETMQAFRAAAAKKDTAGMEKAIADLKALDETSRYVPAMNFELLVAKGDWTGVETNVKSLAGDPMGRVMVGLAAQRSVKEPQAPESFRKMISEELSKLLAEKGQPYEFQTLTQVQWSLGDKEAAKISAAKAADSAKELQKTAPRFPVTPFERYAEAVAKGELPTTEQVGEWTREAMEAAKAAEAAGETKKEG</sequence>
<feature type="signal peptide" evidence="1">
    <location>
        <begin position="1"/>
        <end position="18"/>
    </location>
</feature>
<dbReference type="PANTHER" id="PTHR42852">
    <property type="entry name" value="THIOL:DISULFIDE INTERCHANGE PROTEIN DSBE"/>
    <property type="match status" value="1"/>
</dbReference>